<gene>
    <name evidence="1" type="ORF">B296_00056228</name>
</gene>
<organism evidence="1 2">
    <name type="scientific">Ensete ventricosum</name>
    <name type="common">Abyssinian banana</name>
    <name type="synonym">Musa ensete</name>
    <dbReference type="NCBI Taxonomy" id="4639"/>
    <lineage>
        <taxon>Eukaryota</taxon>
        <taxon>Viridiplantae</taxon>
        <taxon>Streptophyta</taxon>
        <taxon>Embryophyta</taxon>
        <taxon>Tracheophyta</taxon>
        <taxon>Spermatophyta</taxon>
        <taxon>Magnoliopsida</taxon>
        <taxon>Liliopsida</taxon>
        <taxon>Zingiberales</taxon>
        <taxon>Musaceae</taxon>
        <taxon>Ensete</taxon>
    </lineage>
</organism>
<dbReference type="Proteomes" id="UP000287651">
    <property type="component" value="Unassembled WGS sequence"/>
</dbReference>
<dbReference type="EMBL" id="AMZH03026511">
    <property type="protein sequence ID" value="RRT34586.1"/>
    <property type="molecule type" value="Genomic_DNA"/>
</dbReference>
<evidence type="ECO:0000313" key="1">
    <source>
        <dbReference type="EMBL" id="RRT34586.1"/>
    </source>
</evidence>
<reference evidence="1 2" key="1">
    <citation type="journal article" date="2014" name="Agronomy (Basel)">
        <title>A Draft Genome Sequence for Ensete ventricosum, the Drought-Tolerant Tree Against Hunger.</title>
        <authorList>
            <person name="Harrison J."/>
            <person name="Moore K.A."/>
            <person name="Paszkiewicz K."/>
            <person name="Jones T."/>
            <person name="Grant M."/>
            <person name="Ambacheew D."/>
            <person name="Muzemil S."/>
            <person name="Studholme D.J."/>
        </authorList>
    </citation>
    <scope>NUCLEOTIDE SEQUENCE [LARGE SCALE GENOMIC DNA]</scope>
</reference>
<name>A0A426X534_ENSVE</name>
<sequence length="93" mass="10308">MAYNAFPPSRDFFRNLIPSHGVFREIDRGGPPRSPWADVSSLTCQDDVTFDLAWSELSGCRDGRSYSPRSDMSRLTGRNNVAADVILGPTWSG</sequence>
<accession>A0A426X534</accession>
<protein>
    <submittedName>
        <fullName evidence="1">Uncharacterized protein</fullName>
    </submittedName>
</protein>
<comment type="caution">
    <text evidence="1">The sequence shown here is derived from an EMBL/GenBank/DDBJ whole genome shotgun (WGS) entry which is preliminary data.</text>
</comment>
<proteinExistence type="predicted"/>
<evidence type="ECO:0000313" key="2">
    <source>
        <dbReference type="Proteomes" id="UP000287651"/>
    </source>
</evidence>
<dbReference type="AlphaFoldDB" id="A0A426X534"/>